<comment type="similarity">
    <text evidence="1">Belongs to the polysaccharide synthase family.</text>
</comment>
<evidence type="ECO:0000256" key="1">
    <source>
        <dbReference type="ARBA" id="ARBA00007430"/>
    </source>
</evidence>
<keyword evidence="2" id="KW-0472">Membrane</keyword>
<organism evidence="4 5">
    <name type="scientific">Sulfuricaulis limicola</name>
    <dbReference type="NCBI Taxonomy" id="1620215"/>
    <lineage>
        <taxon>Bacteria</taxon>
        <taxon>Pseudomonadati</taxon>
        <taxon>Pseudomonadota</taxon>
        <taxon>Gammaproteobacteria</taxon>
        <taxon>Acidiferrobacterales</taxon>
        <taxon>Acidiferrobacteraceae</taxon>
        <taxon>Sulfuricaulis</taxon>
    </lineage>
</organism>
<feature type="transmembrane region" description="Helical" evidence="2">
    <location>
        <begin position="43"/>
        <end position="65"/>
    </location>
</feature>
<accession>A0A1B4XFG0</accession>
<evidence type="ECO:0000259" key="3">
    <source>
        <dbReference type="Pfam" id="PF02719"/>
    </source>
</evidence>
<dbReference type="Pfam" id="PF13727">
    <property type="entry name" value="CoA_binding_3"/>
    <property type="match status" value="1"/>
</dbReference>
<keyword evidence="5" id="KW-1185">Reference proteome</keyword>
<dbReference type="AlphaFoldDB" id="A0A1B4XFG0"/>
<dbReference type="SUPFAM" id="SSF51735">
    <property type="entry name" value="NAD(P)-binding Rossmann-fold domains"/>
    <property type="match status" value="2"/>
</dbReference>
<feature type="domain" description="Polysaccharide biosynthesis protein CapD-like" evidence="3">
    <location>
        <begin position="296"/>
        <end position="578"/>
    </location>
</feature>
<dbReference type="InParanoid" id="A0A1B4XFG0"/>
<keyword evidence="2" id="KW-1133">Transmembrane helix</keyword>
<dbReference type="Gene3D" id="3.40.50.720">
    <property type="entry name" value="NAD(P)-binding Rossmann-like Domain"/>
    <property type="match status" value="2"/>
</dbReference>
<dbReference type="PANTHER" id="PTHR43318">
    <property type="entry name" value="UDP-N-ACETYLGLUCOSAMINE 4,6-DEHYDRATASE"/>
    <property type="match status" value="1"/>
</dbReference>
<gene>
    <name evidence="4" type="ORF">SCL_1230</name>
</gene>
<dbReference type="KEGG" id="slim:SCL_1230"/>
<feature type="transmembrane region" description="Helical" evidence="2">
    <location>
        <begin position="12"/>
        <end position="31"/>
    </location>
</feature>
<protein>
    <submittedName>
        <fullName evidence="4">Multidrug MFS transporter</fullName>
    </submittedName>
</protein>
<dbReference type="EMBL" id="AP014879">
    <property type="protein sequence ID" value="BAV33543.1"/>
    <property type="molecule type" value="Genomic_DNA"/>
</dbReference>
<sequence>MSEIYLYLRSRTVVFVHDLLTIPIAWFGAYWLRFNLDLLPEGYFHQALVLLPVVWLAQGAMFWYFGLYRGIWRFASIPDLVRILKAVTAGVVIAAAASFILTRLHGVPRSVFILDGILLVLLLGGPRFIYRLFKDHSLYQWAQDRSLTGSTNRKNALIVGAGKAGETLARDLLRDSSGLYLPVAFADDDRGKIGKEIHGIPIAGSCFQIPQIVTRVNADLIIIALPTATSRQIRRIVEICETTGLPFRILPQMQDLVSGRASLKDLRDVRIEDLLGREPVELDWRAITEATHGKTVLVTGGGGSIGAELCRQLARLDPARLIILDRSEFNLYSIDIELRKSMPDLALTSLLVDVSDAMQMEKILRAHVPTVIYHAAAYKHVPILEDQARAAVANNVLGTRVVASLAEKSGCESFVMVSTDKAVNPANVMGASKRVAEMYCQGLNTRSKTRYITVRFGNVLGSSGSVIPLFQQQIAQGGPVTVTHPDIQRYFMTIPEACQLILQAGVIGRGGEIFVLDMGEPVKISYLAEQLIRLSGKTPGEDIDIVYTGLRPGEKLYEELFHDAEKLAETSHPKILLAQCRMMDKDALERSLDAMQQACDEGNEAVLRNMLAELVPEHTGLIASTPATEKGAVVVPLKQTKSP</sequence>
<dbReference type="Proteomes" id="UP000243180">
    <property type="component" value="Chromosome"/>
</dbReference>
<feature type="transmembrane region" description="Helical" evidence="2">
    <location>
        <begin position="86"/>
        <end position="105"/>
    </location>
</feature>
<dbReference type="CDD" id="cd05237">
    <property type="entry name" value="UDP_invert_4-6DH_SDR_e"/>
    <property type="match status" value="1"/>
</dbReference>
<proteinExistence type="inferred from homology"/>
<evidence type="ECO:0000313" key="5">
    <source>
        <dbReference type="Proteomes" id="UP000243180"/>
    </source>
</evidence>
<dbReference type="Pfam" id="PF02719">
    <property type="entry name" value="Polysacc_synt_2"/>
    <property type="match status" value="1"/>
</dbReference>
<dbReference type="OrthoDB" id="9803111at2"/>
<dbReference type="InterPro" id="IPR036291">
    <property type="entry name" value="NAD(P)-bd_dom_sf"/>
</dbReference>
<reference evidence="4 5" key="1">
    <citation type="submission" date="2015-05" db="EMBL/GenBank/DDBJ databases">
        <title>Complete genome sequence of a sulfur-oxidizing gammaproteobacterium strain HA5.</title>
        <authorList>
            <person name="Miura A."/>
            <person name="Kojima H."/>
            <person name="Fukui M."/>
        </authorList>
    </citation>
    <scope>NUCLEOTIDE SEQUENCE [LARGE SCALE GENOMIC DNA]</scope>
    <source>
        <strain evidence="4 5">HA5</strain>
    </source>
</reference>
<dbReference type="PANTHER" id="PTHR43318:SF1">
    <property type="entry name" value="POLYSACCHARIDE BIOSYNTHESIS PROTEIN EPSC-RELATED"/>
    <property type="match status" value="1"/>
</dbReference>
<keyword evidence="2" id="KW-0812">Transmembrane</keyword>
<evidence type="ECO:0000313" key="4">
    <source>
        <dbReference type="EMBL" id="BAV33543.1"/>
    </source>
</evidence>
<evidence type="ECO:0000256" key="2">
    <source>
        <dbReference type="SAM" id="Phobius"/>
    </source>
</evidence>
<dbReference type="InterPro" id="IPR003869">
    <property type="entry name" value="Polysac_CapD-like"/>
</dbReference>
<dbReference type="InterPro" id="IPR051203">
    <property type="entry name" value="Polysaccharide_Synthase-Rel"/>
</dbReference>
<name>A0A1B4XFG0_9GAMM</name>
<dbReference type="RefSeq" id="WP_096360382.1">
    <property type="nucleotide sequence ID" value="NZ_AP014879.1"/>
</dbReference>